<dbReference type="SMART" id="SM01027">
    <property type="entry name" value="Beta-Casp"/>
    <property type="match status" value="1"/>
</dbReference>
<dbReference type="SMART" id="SM00849">
    <property type="entry name" value="Lactamase_B"/>
    <property type="match status" value="1"/>
</dbReference>
<dbReference type="CDD" id="cd16295">
    <property type="entry name" value="TTHA0252-CPSF-like_MBL-fold"/>
    <property type="match status" value="1"/>
</dbReference>
<evidence type="ECO:0000259" key="3">
    <source>
        <dbReference type="SMART" id="SM00849"/>
    </source>
</evidence>
<feature type="compositionally biased region" description="Basic and acidic residues" evidence="2">
    <location>
        <begin position="302"/>
        <end position="312"/>
    </location>
</feature>
<evidence type="ECO:0000256" key="2">
    <source>
        <dbReference type="SAM" id="MobiDB-lite"/>
    </source>
</evidence>
<gene>
    <name evidence="5" type="ORF">NJF43_18270</name>
</gene>
<name>A0AA42BFA9_9GAMM</name>
<dbReference type="InterPro" id="IPR050698">
    <property type="entry name" value="MBL"/>
</dbReference>
<dbReference type="Proteomes" id="UP001165292">
    <property type="component" value="Unassembled WGS sequence"/>
</dbReference>
<accession>A0AA42BFA9</accession>
<dbReference type="InterPro" id="IPR001279">
    <property type="entry name" value="Metallo-B-lactamas"/>
</dbReference>
<dbReference type="GO" id="GO:0004521">
    <property type="term" value="F:RNA endonuclease activity"/>
    <property type="evidence" value="ECO:0007669"/>
    <property type="project" value="TreeGrafter"/>
</dbReference>
<sequence length="574" mass="62715">MGYPQIEHHGAKDGVTGSCHQLDMNATTSLLVDCGLFQGDDASIPSGEGGSRLPIDFPLDTIKALVVTHVHIDHVGRIPYLLAAGFAGPILCSEASAKLLPIVLEDAFKLSFSRDQQRIERYIDIVESRLVALPYQHWFTLVDTEELNARIRLQRAGHIIGSAYVEIDLDYPQAGESKRIVFSGDLGAPHAPFLMPPQSPERADILVLESTYGDRLHEDRQTRRQRLEALIEQALQDQGTVLIPAFSIGRTQELLYELEEIIHTRSVGASSLANMLPSETVPAPVGASSLANSNTDRPALPSEERAGVRETIPENGITSERAGLRSKETSLAISSDAEQPPLPPAGEGRGEGQKSAQNEAPLAENHSPDQSTTNWPELPIILDSPLASRFTAAYRELKPFWNQEARDRVQSGRRPLAFEQLITIDSHSDHQRIVNHLTQTARPAIVIAGGGMCSGGRIVNYLKAMLGDKRHNVLFVGYQAKGTPGHAIQTYGPKGGYVNLDGERFDIRAGISSIGGYSAHADQKGLMEFVTGMQQWPTEIRVVHGEQKAKQALADVLRVQYAAREVSIQTEPTN</sequence>
<dbReference type="Gene3D" id="3.60.15.10">
    <property type="entry name" value="Ribonuclease Z/Hydroxyacylglutathione hydrolase-like"/>
    <property type="match status" value="1"/>
</dbReference>
<proteinExistence type="predicted"/>
<dbReference type="Gene3D" id="3.40.50.10890">
    <property type="match status" value="1"/>
</dbReference>
<feature type="region of interest" description="Disordered" evidence="2">
    <location>
        <begin position="284"/>
        <end position="377"/>
    </location>
</feature>
<dbReference type="RefSeq" id="WP_253164504.1">
    <property type="nucleotide sequence ID" value="NZ_JAMYBS010000031.1"/>
</dbReference>
<dbReference type="GO" id="GO:0016787">
    <property type="term" value="F:hydrolase activity"/>
    <property type="evidence" value="ECO:0007669"/>
    <property type="project" value="UniProtKB-KW"/>
</dbReference>
<feature type="domain" description="Beta-Casp" evidence="4">
    <location>
        <begin position="251"/>
        <end position="488"/>
    </location>
</feature>
<feature type="domain" description="Metallo-beta-lactamase" evidence="3">
    <location>
        <begin position="16"/>
        <end position="235"/>
    </location>
</feature>
<dbReference type="Pfam" id="PF10996">
    <property type="entry name" value="Beta-Casp"/>
    <property type="match status" value="1"/>
</dbReference>
<dbReference type="InterPro" id="IPR036866">
    <property type="entry name" value="RibonucZ/Hydroxyglut_hydro"/>
</dbReference>
<dbReference type="InterPro" id="IPR022712">
    <property type="entry name" value="Beta_Casp"/>
</dbReference>
<evidence type="ECO:0000256" key="1">
    <source>
        <dbReference type="ARBA" id="ARBA00022801"/>
    </source>
</evidence>
<dbReference type="PANTHER" id="PTHR11203">
    <property type="entry name" value="CLEAVAGE AND POLYADENYLATION SPECIFICITY FACTOR FAMILY MEMBER"/>
    <property type="match status" value="1"/>
</dbReference>
<evidence type="ECO:0000313" key="6">
    <source>
        <dbReference type="Proteomes" id="UP001165292"/>
    </source>
</evidence>
<dbReference type="Pfam" id="PF07521">
    <property type="entry name" value="RMMBL"/>
    <property type="match status" value="1"/>
</dbReference>
<dbReference type="Pfam" id="PF00753">
    <property type="entry name" value="Lactamase_B"/>
    <property type="match status" value="1"/>
</dbReference>
<evidence type="ECO:0000259" key="4">
    <source>
        <dbReference type="SMART" id="SM01027"/>
    </source>
</evidence>
<comment type="caution">
    <text evidence="5">The sequence shown here is derived from an EMBL/GenBank/DDBJ whole genome shotgun (WGS) entry which is preliminary data.</text>
</comment>
<evidence type="ECO:0000313" key="5">
    <source>
        <dbReference type="EMBL" id="MCO7546700.1"/>
    </source>
</evidence>
<protein>
    <submittedName>
        <fullName evidence="5">MBL fold metallo-hydrolase</fullName>
    </submittedName>
</protein>
<keyword evidence="1" id="KW-0378">Hydrolase</keyword>
<reference evidence="5" key="1">
    <citation type="submission" date="2022-06" db="EMBL/GenBank/DDBJ databases">
        <title>Detection of beta-lactamases in bacteria of animal origin.</title>
        <authorList>
            <person name="Mlynarcik P."/>
            <person name="Zdarska V."/>
            <person name="Chudobova H."/>
            <person name="Prochazkova P."/>
            <person name="Hricova K."/>
            <person name="Mezerova K."/>
            <person name="Bardon J."/>
            <person name="Dolejska M."/>
            <person name="Sukkar I."/>
            <person name="Kolar M."/>
        </authorList>
    </citation>
    <scope>NUCLEOTIDE SEQUENCE</scope>
    <source>
        <strain evidence="5">S 300-3</strain>
    </source>
</reference>
<dbReference type="SUPFAM" id="SSF56281">
    <property type="entry name" value="Metallo-hydrolase/oxidoreductase"/>
    <property type="match status" value="2"/>
</dbReference>
<dbReference type="InterPro" id="IPR011108">
    <property type="entry name" value="RMMBL"/>
</dbReference>
<organism evidence="5 6">
    <name type="scientific">Stutzerimonas nitrititolerans</name>
    <dbReference type="NCBI Taxonomy" id="2482751"/>
    <lineage>
        <taxon>Bacteria</taxon>
        <taxon>Pseudomonadati</taxon>
        <taxon>Pseudomonadota</taxon>
        <taxon>Gammaproteobacteria</taxon>
        <taxon>Pseudomonadales</taxon>
        <taxon>Pseudomonadaceae</taxon>
        <taxon>Stutzerimonas</taxon>
    </lineage>
</organism>
<dbReference type="EMBL" id="JAMYBS010000031">
    <property type="protein sequence ID" value="MCO7546700.1"/>
    <property type="molecule type" value="Genomic_DNA"/>
</dbReference>
<dbReference type="AlphaFoldDB" id="A0AA42BFA9"/>
<dbReference type="PANTHER" id="PTHR11203:SF37">
    <property type="entry name" value="INTEGRATOR COMPLEX SUBUNIT 11"/>
    <property type="match status" value="1"/>
</dbReference>